<dbReference type="InterPro" id="IPR012319">
    <property type="entry name" value="FPG_cat"/>
</dbReference>
<reference evidence="16 17" key="1">
    <citation type="submission" date="2018-01" db="EMBL/GenBank/DDBJ databases">
        <title>The draft genome sequence of Halioglobus japonicus S1-36.</title>
        <authorList>
            <person name="Du Z.-J."/>
            <person name="Shi M.-J."/>
        </authorList>
    </citation>
    <scope>NUCLEOTIDE SEQUENCE [LARGE SCALE GENOMIC DNA]</scope>
    <source>
        <strain evidence="16 17">S1-36</strain>
    </source>
</reference>
<dbReference type="NCBIfam" id="NF007763">
    <property type="entry name" value="PRK10445.1"/>
    <property type="match status" value="1"/>
</dbReference>
<dbReference type="SUPFAM" id="SSF46946">
    <property type="entry name" value="S13-like H2TH domain"/>
    <property type="match status" value="1"/>
</dbReference>
<proteinExistence type="inferred from homology"/>
<keyword evidence="10" id="KW-0456">Lyase</keyword>
<dbReference type="KEGG" id="hja:BST95_01685"/>
<evidence type="ECO:0000256" key="4">
    <source>
        <dbReference type="ARBA" id="ARBA00022763"/>
    </source>
</evidence>
<dbReference type="RefSeq" id="WP_084197884.1">
    <property type="nucleotide sequence ID" value="NZ_BMYL01000004.1"/>
</dbReference>
<feature type="domain" description="FPG-type" evidence="14">
    <location>
        <begin position="238"/>
        <end position="272"/>
    </location>
</feature>
<comment type="similarity">
    <text evidence="1">Belongs to the FPG family.</text>
</comment>
<evidence type="ECO:0000256" key="13">
    <source>
        <dbReference type="PROSITE-ProRule" id="PRU00391"/>
    </source>
</evidence>
<dbReference type="EC" id="4.2.99.18" evidence="2"/>
<keyword evidence="11" id="KW-0511">Multifunctional enzyme</keyword>
<evidence type="ECO:0000256" key="12">
    <source>
        <dbReference type="ARBA" id="ARBA00023295"/>
    </source>
</evidence>
<evidence type="ECO:0000256" key="10">
    <source>
        <dbReference type="ARBA" id="ARBA00023239"/>
    </source>
</evidence>
<name>A0AAP8MC45_9GAMM</name>
<keyword evidence="5 13" id="KW-0863">Zinc-finger</keyword>
<keyword evidence="7" id="KW-0862">Zinc</keyword>
<dbReference type="SMART" id="SM01232">
    <property type="entry name" value="H2TH"/>
    <property type="match status" value="1"/>
</dbReference>
<feature type="domain" description="Formamidopyrimidine-DNA glycosylase catalytic" evidence="15">
    <location>
        <begin position="2"/>
        <end position="83"/>
    </location>
</feature>
<dbReference type="GO" id="GO:0008270">
    <property type="term" value="F:zinc ion binding"/>
    <property type="evidence" value="ECO:0007669"/>
    <property type="project" value="UniProtKB-KW"/>
</dbReference>
<dbReference type="Pfam" id="PF01149">
    <property type="entry name" value="Fapy_DNA_glyco"/>
    <property type="match status" value="1"/>
</dbReference>
<dbReference type="EMBL" id="PKUR01000004">
    <property type="protein sequence ID" value="PLW85025.1"/>
    <property type="molecule type" value="Genomic_DNA"/>
</dbReference>
<dbReference type="PROSITE" id="PS51068">
    <property type="entry name" value="FPG_CAT"/>
    <property type="match status" value="1"/>
</dbReference>
<gene>
    <name evidence="16" type="ORF">C0029_15950</name>
</gene>
<evidence type="ECO:0000256" key="3">
    <source>
        <dbReference type="ARBA" id="ARBA00022723"/>
    </source>
</evidence>
<evidence type="ECO:0000256" key="6">
    <source>
        <dbReference type="ARBA" id="ARBA00022801"/>
    </source>
</evidence>
<accession>A0AAP8MC45</accession>
<dbReference type="SMART" id="SM00898">
    <property type="entry name" value="Fapy_DNA_glyco"/>
    <property type="match status" value="1"/>
</dbReference>
<dbReference type="PANTHER" id="PTHR42697:SF1">
    <property type="entry name" value="ENDONUCLEASE 8"/>
    <property type="match status" value="1"/>
</dbReference>
<dbReference type="InterPro" id="IPR010979">
    <property type="entry name" value="Ribosomal_uS13-like_H2TH"/>
</dbReference>
<evidence type="ECO:0000313" key="17">
    <source>
        <dbReference type="Proteomes" id="UP000235162"/>
    </source>
</evidence>
<dbReference type="GO" id="GO:0140078">
    <property type="term" value="F:class I DNA-(apurinic or apyrimidinic site) endonuclease activity"/>
    <property type="evidence" value="ECO:0007669"/>
    <property type="project" value="UniProtKB-EC"/>
</dbReference>
<evidence type="ECO:0000256" key="5">
    <source>
        <dbReference type="ARBA" id="ARBA00022771"/>
    </source>
</evidence>
<comment type="caution">
    <text evidence="16">The sequence shown here is derived from an EMBL/GenBank/DDBJ whole genome shotgun (WGS) entry which is preliminary data.</text>
</comment>
<evidence type="ECO:0000256" key="1">
    <source>
        <dbReference type="ARBA" id="ARBA00009409"/>
    </source>
</evidence>
<dbReference type="Gene3D" id="3.20.190.10">
    <property type="entry name" value="MutM-like, N-terminal"/>
    <property type="match status" value="1"/>
</dbReference>
<evidence type="ECO:0000259" key="14">
    <source>
        <dbReference type="PROSITE" id="PS51066"/>
    </source>
</evidence>
<dbReference type="InterPro" id="IPR015886">
    <property type="entry name" value="H2TH_FPG"/>
</dbReference>
<dbReference type="GO" id="GO:0006284">
    <property type="term" value="P:base-excision repair"/>
    <property type="evidence" value="ECO:0007669"/>
    <property type="project" value="InterPro"/>
</dbReference>
<keyword evidence="6" id="KW-0378">Hydrolase</keyword>
<sequence length="276" mass="31282">MPEGPEIRRAADAIGDVLVGEVVDTVRFGLPRLRKYARQLRGQKVVDVETRGKAMLTHFDHGYSIYSHNQLYGVWQVVEGKKLPNTTRSMRLLLQTADHSAILYSASDISVWPTEELSEHPFLQKLGPDIMDRRLTWRAVAARLEDARFAGKSLSVLYLDQVFLAGNGNYLRSEILFDAGLDPKRTAADLTRGERGRLARSTLDISRRSYDTGGITLAPQLSNSLQRQGLTREWRRFYVFGRADYPCYRCGSEIRREEVGSRRLYTCPGCQPRDAG</sequence>
<keyword evidence="9" id="KW-0234">DNA repair</keyword>
<keyword evidence="17" id="KW-1185">Reference proteome</keyword>
<dbReference type="Pfam" id="PF06831">
    <property type="entry name" value="H2TH"/>
    <property type="match status" value="1"/>
</dbReference>
<evidence type="ECO:0000256" key="11">
    <source>
        <dbReference type="ARBA" id="ARBA00023268"/>
    </source>
</evidence>
<dbReference type="PROSITE" id="PS51066">
    <property type="entry name" value="ZF_FPG_2"/>
    <property type="match status" value="1"/>
</dbReference>
<keyword evidence="8" id="KW-0238">DNA-binding</keyword>
<dbReference type="PANTHER" id="PTHR42697">
    <property type="entry name" value="ENDONUCLEASE 8"/>
    <property type="match status" value="1"/>
</dbReference>
<evidence type="ECO:0000256" key="9">
    <source>
        <dbReference type="ARBA" id="ARBA00023204"/>
    </source>
</evidence>
<keyword evidence="16" id="KW-0540">Nuclease</keyword>
<keyword evidence="12" id="KW-0326">Glycosidase</keyword>
<dbReference type="GO" id="GO:0003684">
    <property type="term" value="F:damaged DNA binding"/>
    <property type="evidence" value="ECO:0007669"/>
    <property type="project" value="InterPro"/>
</dbReference>
<dbReference type="GO" id="GO:0000703">
    <property type="term" value="F:oxidized pyrimidine nucleobase lesion DNA N-glycosylase activity"/>
    <property type="evidence" value="ECO:0007669"/>
    <property type="project" value="TreeGrafter"/>
</dbReference>
<dbReference type="AlphaFoldDB" id="A0AAP8MC45"/>
<keyword evidence="4" id="KW-0227">DNA damage</keyword>
<evidence type="ECO:0000259" key="15">
    <source>
        <dbReference type="PROSITE" id="PS51068"/>
    </source>
</evidence>
<dbReference type="Gene3D" id="1.10.8.50">
    <property type="match status" value="1"/>
</dbReference>
<dbReference type="SUPFAM" id="SSF57716">
    <property type="entry name" value="Glucocorticoid receptor-like (DNA-binding domain)"/>
    <property type="match status" value="1"/>
</dbReference>
<keyword evidence="16" id="KW-0255">Endonuclease</keyword>
<dbReference type="Proteomes" id="UP000235162">
    <property type="component" value="Unassembled WGS sequence"/>
</dbReference>
<keyword evidence="3" id="KW-0479">Metal-binding</keyword>
<dbReference type="InterPro" id="IPR035937">
    <property type="entry name" value="FPG_N"/>
</dbReference>
<evidence type="ECO:0000256" key="7">
    <source>
        <dbReference type="ARBA" id="ARBA00022833"/>
    </source>
</evidence>
<dbReference type="InterPro" id="IPR000214">
    <property type="entry name" value="Znf_DNA_glyclase/AP_lyase"/>
</dbReference>
<evidence type="ECO:0000256" key="2">
    <source>
        <dbReference type="ARBA" id="ARBA00012720"/>
    </source>
</evidence>
<evidence type="ECO:0000256" key="8">
    <source>
        <dbReference type="ARBA" id="ARBA00023125"/>
    </source>
</evidence>
<organism evidence="16 17">
    <name type="scientific">Halioglobus japonicus</name>
    <dbReference type="NCBI Taxonomy" id="930805"/>
    <lineage>
        <taxon>Bacteria</taxon>
        <taxon>Pseudomonadati</taxon>
        <taxon>Pseudomonadota</taxon>
        <taxon>Gammaproteobacteria</taxon>
        <taxon>Cellvibrionales</taxon>
        <taxon>Halieaceae</taxon>
        <taxon>Halioglobus</taxon>
    </lineage>
</organism>
<evidence type="ECO:0000313" key="16">
    <source>
        <dbReference type="EMBL" id="PLW85025.1"/>
    </source>
</evidence>
<protein>
    <recommendedName>
        <fullName evidence="2">DNA-(apurinic or apyrimidinic site) lyase</fullName>
        <ecNumber evidence="2">4.2.99.18</ecNumber>
    </recommendedName>
</protein>
<dbReference type="SUPFAM" id="SSF81624">
    <property type="entry name" value="N-terminal domain of MutM-like DNA repair proteins"/>
    <property type="match status" value="1"/>
</dbReference>